<dbReference type="SUPFAM" id="SSF53850">
    <property type="entry name" value="Periplasmic binding protein-like II"/>
    <property type="match status" value="1"/>
</dbReference>
<dbReference type="PANTHER" id="PTHR35936:SF17">
    <property type="entry name" value="ARGININE-BINDING EXTRACELLULAR PROTEIN ARTP"/>
    <property type="match status" value="1"/>
</dbReference>
<keyword evidence="5" id="KW-1185">Reference proteome</keyword>
<evidence type="ECO:0000313" key="5">
    <source>
        <dbReference type="Proteomes" id="UP001597296"/>
    </source>
</evidence>
<evidence type="ECO:0000256" key="1">
    <source>
        <dbReference type="ARBA" id="ARBA00022729"/>
    </source>
</evidence>
<feature type="region of interest" description="Disordered" evidence="2">
    <location>
        <begin position="270"/>
        <end position="304"/>
    </location>
</feature>
<protein>
    <submittedName>
        <fullName evidence="4">Transporter substrate-binding domain-containing protein</fullName>
    </submittedName>
</protein>
<dbReference type="Pfam" id="PF00497">
    <property type="entry name" value="SBP_bac_3"/>
    <property type="match status" value="1"/>
</dbReference>
<dbReference type="SMART" id="SM00062">
    <property type="entry name" value="PBPb"/>
    <property type="match status" value="1"/>
</dbReference>
<sequence length="304" mass="32645">MNRRRALAWAAALLALVAGLVALGHDWSSDDSLRRFQAGAPFRIGYAVEPPYAFLQNDGTVTGEAPEIARRIAERLGIRAIEWRQMDFAELLDALEAHRIDLIAAGMFITPEREARALFSLPTIHVRPGLLVARGNPRRIIAYQRAAGRAELTLAVLSGSVEEQIMRRLGVAEPRLLVVPDALSGRQAVESRLADALLLSEPTVRWMARNGQLGQTEMVLPPVEADQAYGATAFVFAPDAGRLRDAWNAALGRYLGSPGHRRLLAGLGLADPTLPAPAPPAPALAPAPAPAPAPSPPPQPDPPR</sequence>
<dbReference type="EMBL" id="JBHUIY010000018">
    <property type="protein sequence ID" value="MFD2234210.1"/>
    <property type="molecule type" value="Genomic_DNA"/>
</dbReference>
<accession>A0ABW5CAF2</accession>
<feature type="domain" description="Solute-binding protein family 3/N-terminal" evidence="3">
    <location>
        <begin position="41"/>
        <end position="258"/>
    </location>
</feature>
<comment type="caution">
    <text evidence="4">The sequence shown here is derived from an EMBL/GenBank/DDBJ whole genome shotgun (WGS) entry which is preliminary data.</text>
</comment>
<name>A0ABW5CAF2_9PROT</name>
<feature type="compositionally biased region" description="Pro residues" evidence="2">
    <location>
        <begin position="274"/>
        <end position="304"/>
    </location>
</feature>
<dbReference type="InterPro" id="IPR001638">
    <property type="entry name" value="Solute-binding_3/MltF_N"/>
</dbReference>
<dbReference type="Proteomes" id="UP001597296">
    <property type="component" value="Unassembled WGS sequence"/>
</dbReference>
<gene>
    <name evidence="4" type="ORF">ACFSNB_10365</name>
</gene>
<dbReference type="PANTHER" id="PTHR35936">
    <property type="entry name" value="MEMBRANE-BOUND LYTIC MUREIN TRANSGLYCOSYLASE F"/>
    <property type="match status" value="1"/>
</dbReference>
<dbReference type="Gene3D" id="3.40.190.10">
    <property type="entry name" value="Periplasmic binding protein-like II"/>
    <property type="match status" value="2"/>
</dbReference>
<keyword evidence="1" id="KW-0732">Signal</keyword>
<proteinExistence type="predicted"/>
<evidence type="ECO:0000256" key="2">
    <source>
        <dbReference type="SAM" id="MobiDB-lite"/>
    </source>
</evidence>
<evidence type="ECO:0000259" key="3">
    <source>
        <dbReference type="SMART" id="SM00062"/>
    </source>
</evidence>
<dbReference type="RefSeq" id="WP_377316202.1">
    <property type="nucleotide sequence ID" value="NZ_JBHUIY010000018.1"/>
</dbReference>
<reference evidence="5" key="1">
    <citation type="journal article" date="2019" name="Int. J. Syst. Evol. Microbiol.">
        <title>The Global Catalogue of Microorganisms (GCM) 10K type strain sequencing project: providing services to taxonomists for standard genome sequencing and annotation.</title>
        <authorList>
            <consortium name="The Broad Institute Genomics Platform"/>
            <consortium name="The Broad Institute Genome Sequencing Center for Infectious Disease"/>
            <person name="Wu L."/>
            <person name="Ma J."/>
        </authorList>
    </citation>
    <scope>NUCLEOTIDE SEQUENCE [LARGE SCALE GENOMIC DNA]</scope>
    <source>
        <strain evidence="5">KCTC 15012</strain>
    </source>
</reference>
<organism evidence="4 5">
    <name type="scientific">Phaeospirillum tilakii</name>
    <dbReference type="NCBI Taxonomy" id="741673"/>
    <lineage>
        <taxon>Bacteria</taxon>
        <taxon>Pseudomonadati</taxon>
        <taxon>Pseudomonadota</taxon>
        <taxon>Alphaproteobacteria</taxon>
        <taxon>Rhodospirillales</taxon>
        <taxon>Rhodospirillaceae</taxon>
        <taxon>Phaeospirillum</taxon>
    </lineage>
</organism>
<evidence type="ECO:0000313" key="4">
    <source>
        <dbReference type="EMBL" id="MFD2234210.1"/>
    </source>
</evidence>